<feature type="compositionally biased region" description="Polar residues" evidence="2">
    <location>
        <begin position="136"/>
        <end position="151"/>
    </location>
</feature>
<dbReference type="InterPro" id="IPR013083">
    <property type="entry name" value="Znf_RING/FYVE/PHD"/>
</dbReference>
<feature type="compositionally biased region" description="Polar residues" evidence="2">
    <location>
        <begin position="1"/>
        <end position="24"/>
    </location>
</feature>
<evidence type="ECO:0000313" key="5">
    <source>
        <dbReference type="Proteomes" id="UP001152049"/>
    </source>
</evidence>
<feature type="region of interest" description="Disordered" evidence="2">
    <location>
        <begin position="1"/>
        <end position="209"/>
    </location>
</feature>
<dbReference type="AlphaFoldDB" id="A0A9W8SBP1"/>
<reference evidence="4" key="1">
    <citation type="submission" date="2022-09" db="EMBL/GenBank/DDBJ databases">
        <title>Fusarium specimens isolated from Avocado Roots.</title>
        <authorList>
            <person name="Stajich J."/>
            <person name="Roper C."/>
            <person name="Heimlech-Rivalta G."/>
        </authorList>
    </citation>
    <scope>NUCLEOTIDE SEQUENCE</scope>
    <source>
        <strain evidence="4">CF00136</strain>
    </source>
</reference>
<dbReference type="Proteomes" id="UP001152049">
    <property type="component" value="Unassembled WGS sequence"/>
</dbReference>
<dbReference type="PANTHER" id="PTHR12360">
    <property type="entry name" value="NUCLEAR TRANSCRIPTION FACTOR, X-BOX BINDING 1 NFX1"/>
    <property type="match status" value="1"/>
</dbReference>
<dbReference type="InterPro" id="IPR034078">
    <property type="entry name" value="NFX1_fam"/>
</dbReference>
<evidence type="ECO:0000256" key="1">
    <source>
        <dbReference type="PROSITE-ProRule" id="PRU00175"/>
    </source>
</evidence>
<dbReference type="InterPro" id="IPR001841">
    <property type="entry name" value="Znf_RING"/>
</dbReference>
<feature type="domain" description="RING-type" evidence="3">
    <location>
        <begin position="225"/>
        <end position="278"/>
    </location>
</feature>
<dbReference type="PANTHER" id="PTHR12360:SF12">
    <property type="entry name" value="TRANSCRIPTIONAL REPRESSOR NF-X1"/>
    <property type="match status" value="1"/>
</dbReference>
<keyword evidence="1" id="KW-0863">Zinc-finger</keyword>
<dbReference type="OrthoDB" id="6512771at2759"/>
<dbReference type="GO" id="GO:0000977">
    <property type="term" value="F:RNA polymerase II transcription regulatory region sequence-specific DNA binding"/>
    <property type="evidence" value="ECO:0007669"/>
    <property type="project" value="TreeGrafter"/>
</dbReference>
<feature type="compositionally biased region" description="Low complexity" evidence="2">
    <location>
        <begin position="81"/>
        <end position="100"/>
    </location>
</feature>
<dbReference type="Gene3D" id="3.30.40.10">
    <property type="entry name" value="Zinc/RING finger domain, C3HC4 (zinc finger)"/>
    <property type="match status" value="1"/>
</dbReference>
<feature type="compositionally biased region" description="Gly residues" evidence="2">
    <location>
        <begin position="110"/>
        <end position="120"/>
    </location>
</feature>
<dbReference type="GO" id="GO:0000981">
    <property type="term" value="F:DNA-binding transcription factor activity, RNA polymerase II-specific"/>
    <property type="evidence" value="ECO:0007669"/>
    <property type="project" value="TreeGrafter"/>
</dbReference>
<evidence type="ECO:0000259" key="3">
    <source>
        <dbReference type="PROSITE" id="PS50089"/>
    </source>
</evidence>
<feature type="compositionally biased region" description="Basic and acidic residues" evidence="2">
    <location>
        <begin position="193"/>
        <end position="202"/>
    </location>
</feature>
<dbReference type="GO" id="GO:0005634">
    <property type="term" value="C:nucleus"/>
    <property type="evidence" value="ECO:0007669"/>
    <property type="project" value="TreeGrafter"/>
</dbReference>
<evidence type="ECO:0000256" key="2">
    <source>
        <dbReference type="SAM" id="MobiDB-lite"/>
    </source>
</evidence>
<protein>
    <submittedName>
        <fullName evidence="4">FKBP12-associated protein</fullName>
    </submittedName>
</protein>
<evidence type="ECO:0000313" key="4">
    <source>
        <dbReference type="EMBL" id="KAJ4268201.1"/>
    </source>
</evidence>
<gene>
    <name evidence="4" type="primary">FAP1_1</name>
    <name evidence="4" type="ORF">NW762_002263</name>
</gene>
<sequence>MAEQESGQASNQAQNHTQNRPQNEGQGSASGSRGGSRGGRRRGRGGRNRGQRQDGSAQGFRGRGNASSQTDAADTAVATLSTTAPTEPAASAAPESSGASRGRRNRRGNRGGARGSGDQGRGTFSVGPRRQFGGRLTTTQDSTEAATQDPSLSAAAPEFVPGQPVPQRSAPQPSSGSQPAAQPRSRGTRNRNRKQDRPRQEAPKSTASELWQRIQEDIANWNYECRVCTEEVTRKTEAWSCTTCWTVVHLECAHQWWDTSMKVNEETGDKSWRCPGCNSILTDEPGDYKSVRTPVEEPTTAVFTVVKRPATHKTSFQLIAPSLQMLSVIVLVERRHSRISWTTHASLARSMFPTARGSVRRRCNAVTCVSLCAISGTVSLAHRPLKSIADVVELRLRQSVMKETSKILCVFEFARPHVTAADIAAESIAVLVRRKHLSELPSRRSSVLVPNPFPSKPSISAFSPVGDHSSAVVTFASSSAIAEPAKAALRLFGPKSAATAAPRSFIHRNPVALASHLAQTSVGDSPLADIPLLIISVILMT</sequence>
<dbReference type="SUPFAM" id="SSF57850">
    <property type="entry name" value="RING/U-box"/>
    <property type="match status" value="1"/>
</dbReference>
<dbReference type="GO" id="GO:0000122">
    <property type="term" value="P:negative regulation of transcription by RNA polymerase II"/>
    <property type="evidence" value="ECO:0007669"/>
    <property type="project" value="TreeGrafter"/>
</dbReference>
<proteinExistence type="predicted"/>
<dbReference type="CDD" id="cd16492">
    <property type="entry name" value="RING-CH-C4HC3_NFX1-like"/>
    <property type="match status" value="1"/>
</dbReference>
<keyword evidence="1" id="KW-0862">Zinc</keyword>
<feature type="compositionally biased region" description="Low complexity" evidence="2">
    <location>
        <begin position="166"/>
        <end position="185"/>
    </location>
</feature>
<dbReference type="EMBL" id="JAOQAZ010000003">
    <property type="protein sequence ID" value="KAJ4268201.1"/>
    <property type="molecule type" value="Genomic_DNA"/>
</dbReference>
<dbReference type="PROSITE" id="PS50089">
    <property type="entry name" value="ZF_RING_2"/>
    <property type="match status" value="1"/>
</dbReference>
<organism evidence="4 5">
    <name type="scientific">Fusarium torreyae</name>
    <dbReference type="NCBI Taxonomy" id="1237075"/>
    <lineage>
        <taxon>Eukaryota</taxon>
        <taxon>Fungi</taxon>
        <taxon>Dikarya</taxon>
        <taxon>Ascomycota</taxon>
        <taxon>Pezizomycotina</taxon>
        <taxon>Sordariomycetes</taxon>
        <taxon>Hypocreomycetidae</taxon>
        <taxon>Hypocreales</taxon>
        <taxon>Nectriaceae</taxon>
        <taxon>Fusarium</taxon>
    </lineage>
</organism>
<feature type="compositionally biased region" description="Basic residues" evidence="2">
    <location>
        <begin position="38"/>
        <end position="50"/>
    </location>
</feature>
<comment type="caution">
    <text evidence="4">The sequence shown here is derived from an EMBL/GenBank/DDBJ whole genome shotgun (WGS) entry which is preliminary data.</text>
</comment>
<name>A0A9W8SBP1_9HYPO</name>
<keyword evidence="5" id="KW-1185">Reference proteome</keyword>
<accession>A0A9W8SBP1</accession>
<dbReference type="GO" id="GO:0008270">
    <property type="term" value="F:zinc ion binding"/>
    <property type="evidence" value="ECO:0007669"/>
    <property type="project" value="UniProtKB-KW"/>
</dbReference>
<keyword evidence="1" id="KW-0479">Metal-binding</keyword>